<comment type="cofactor">
    <cofactor evidence="1 7">
        <name>Zn(2+)</name>
        <dbReference type="ChEBI" id="CHEBI:29105"/>
    </cofactor>
</comment>
<sequence length="787" mass="85404">MRRVSNVLGIVSWLVDFVSNQNYTHRLDLVSVNEAKPNPIFMTGLIGLDIAIGSDNFQNRTTINWSKLERNKSEIMQRLGEKYQSVEAFGWAARDSSGHLSPFVFSRRETGEEEVRVKVLYCGVCHSDLHCLKNEWHSSIYPLVPGHEIVGEVTEIGRKVSKFSIGDKIGVGCIVDSCRACESCREDQENYCTKSVATYNGVHYDGTVNYGGYSDHIVVDECYAVKIPHTLPLASAAPLLCAGISMYSPMKYFGLAGQGKHIGIVGLGGLGHIGVRFAKAFGSKVTVVSSTAGKSKDALENFGADGFLVSTNEDQMQAAMGTMDGIIDTVSASHPILPLVGLLKPNGKLVLLGATEKPFDLHAFSLILGRKSIAGSAIGGIKETQEMINFAAEHGIKAEIETISMEYVNTAMDRLAKGDVRYRFVIDIANTLAVPETEAFGLAAKDESGVLSPFRFSRRETGEKDVRLKVLFCGICHTDVCMARNEWGFTTYPLVPGHEIVGVVTEVGAKVIKFKAGDKVGVGYMLSSCRSCDICTDDQENHCPKMIMTSGGKYYDDTMTYGGYSDHLVCEEDYIIRIPENLALDAAAPLLCAGVTVYSPLKYHGLDKPGIHIGVVGLGGLGHVAVKFAKAMGIKVTVISSLESKRDEAINRLGADLFLVSRDPEEMKDAMGTMDSIIDTVSATHPLLPLLGLLKYKGKLIMVGAPDKPLDLPALPLILGKKMLVGSMTGGIKESQEMVDFAGKHNITADIELISADYVNTAMERLEKGDVRYRFVIDVANTLKPTP</sequence>
<dbReference type="PANTHER" id="PTHR42683">
    <property type="entry name" value="ALDEHYDE REDUCTASE"/>
    <property type="match status" value="1"/>
</dbReference>
<comment type="caution">
    <text evidence="9">The sequence shown here is derived from an EMBL/GenBank/DDBJ whole genome shotgun (WGS) entry which is preliminary data.</text>
</comment>
<comment type="subunit">
    <text evidence="3">Homodimer.</text>
</comment>
<dbReference type="InterPro" id="IPR013149">
    <property type="entry name" value="ADH-like_C"/>
</dbReference>
<dbReference type="EMBL" id="JADBGQ010000001">
    <property type="protein sequence ID" value="KAG5412535.1"/>
    <property type="molecule type" value="Genomic_DNA"/>
</dbReference>
<name>A0ABQ7NNS6_BRACM</name>
<dbReference type="PROSITE" id="PS00059">
    <property type="entry name" value="ADH_ZINC"/>
    <property type="match status" value="2"/>
</dbReference>
<dbReference type="InterPro" id="IPR047109">
    <property type="entry name" value="CAD-like"/>
</dbReference>
<evidence type="ECO:0000256" key="2">
    <source>
        <dbReference type="ARBA" id="ARBA00008072"/>
    </source>
</evidence>
<dbReference type="InterPro" id="IPR011032">
    <property type="entry name" value="GroES-like_sf"/>
</dbReference>
<dbReference type="Gene3D" id="3.40.50.720">
    <property type="entry name" value="NAD(P)-binding Rossmann-like Domain"/>
    <property type="match status" value="2"/>
</dbReference>
<evidence type="ECO:0000256" key="4">
    <source>
        <dbReference type="ARBA" id="ARBA00022723"/>
    </source>
</evidence>
<evidence type="ECO:0000313" key="10">
    <source>
        <dbReference type="Proteomes" id="UP000823674"/>
    </source>
</evidence>
<evidence type="ECO:0000256" key="1">
    <source>
        <dbReference type="ARBA" id="ARBA00001947"/>
    </source>
</evidence>
<evidence type="ECO:0000256" key="5">
    <source>
        <dbReference type="ARBA" id="ARBA00022833"/>
    </source>
</evidence>
<evidence type="ECO:0000256" key="3">
    <source>
        <dbReference type="ARBA" id="ARBA00011738"/>
    </source>
</evidence>
<evidence type="ECO:0000313" key="9">
    <source>
        <dbReference type="EMBL" id="KAG5412535.1"/>
    </source>
</evidence>
<evidence type="ECO:0000256" key="6">
    <source>
        <dbReference type="ARBA" id="ARBA00023002"/>
    </source>
</evidence>
<evidence type="ECO:0000259" key="8">
    <source>
        <dbReference type="SMART" id="SM00829"/>
    </source>
</evidence>
<dbReference type="SUPFAM" id="SSF51735">
    <property type="entry name" value="NAD(P)-binding Rossmann-fold domains"/>
    <property type="match status" value="2"/>
</dbReference>
<dbReference type="Proteomes" id="UP000823674">
    <property type="component" value="Chromosome A01"/>
</dbReference>
<dbReference type="CDD" id="cd05283">
    <property type="entry name" value="CAD1"/>
    <property type="match status" value="2"/>
</dbReference>
<dbReference type="InterPro" id="IPR020843">
    <property type="entry name" value="ER"/>
</dbReference>
<keyword evidence="5 7" id="KW-0862">Zinc</keyword>
<keyword evidence="10" id="KW-1185">Reference proteome</keyword>
<dbReference type="SUPFAM" id="SSF50129">
    <property type="entry name" value="GroES-like"/>
    <property type="match status" value="2"/>
</dbReference>
<dbReference type="InterPro" id="IPR002328">
    <property type="entry name" value="ADH_Zn_CS"/>
</dbReference>
<dbReference type="Pfam" id="PF08240">
    <property type="entry name" value="ADH_N"/>
    <property type="match status" value="2"/>
</dbReference>
<reference evidence="9 10" key="1">
    <citation type="submission" date="2021-03" db="EMBL/GenBank/DDBJ databases">
        <authorList>
            <person name="King G.J."/>
            <person name="Bancroft I."/>
            <person name="Baten A."/>
            <person name="Bloomfield J."/>
            <person name="Borpatragohain P."/>
            <person name="He Z."/>
            <person name="Irish N."/>
            <person name="Irwin J."/>
            <person name="Liu K."/>
            <person name="Mauleon R.P."/>
            <person name="Moore J."/>
            <person name="Morris R."/>
            <person name="Ostergaard L."/>
            <person name="Wang B."/>
            <person name="Wells R."/>
        </authorList>
    </citation>
    <scope>NUCLEOTIDE SEQUENCE [LARGE SCALE GENOMIC DNA]</scope>
    <source>
        <strain evidence="9">R-o-18</strain>
        <tissue evidence="9">Leaf</tissue>
    </source>
</reference>
<dbReference type="InterPro" id="IPR036291">
    <property type="entry name" value="NAD(P)-bd_dom_sf"/>
</dbReference>
<comment type="similarity">
    <text evidence="2 7">Belongs to the zinc-containing alcohol dehydrogenase family.</text>
</comment>
<dbReference type="InterPro" id="IPR013154">
    <property type="entry name" value="ADH-like_N"/>
</dbReference>
<feature type="domain" description="Enoyl reductase (ER)" evidence="8">
    <location>
        <begin position="98"/>
        <end position="426"/>
    </location>
</feature>
<dbReference type="Gene3D" id="3.90.180.10">
    <property type="entry name" value="Medium-chain alcohol dehydrogenases, catalytic domain"/>
    <property type="match status" value="2"/>
</dbReference>
<accession>A0ABQ7NNS6</accession>
<dbReference type="SMART" id="SM00829">
    <property type="entry name" value="PKS_ER"/>
    <property type="match status" value="1"/>
</dbReference>
<dbReference type="Pfam" id="PF00107">
    <property type="entry name" value="ADH_zinc_N"/>
    <property type="match status" value="2"/>
</dbReference>
<gene>
    <name evidence="9" type="primary">A01p001250.1_BraROA</name>
    <name evidence="9" type="ORF">IGI04_000102</name>
</gene>
<protein>
    <recommendedName>
        <fullName evidence="8">Enoyl reductase (ER) domain-containing protein</fullName>
    </recommendedName>
</protein>
<keyword evidence="6" id="KW-0560">Oxidoreductase</keyword>
<keyword evidence="4 7" id="KW-0479">Metal-binding</keyword>
<evidence type="ECO:0000256" key="7">
    <source>
        <dbReference type="RuleBase" id="RU361277"/>
    </source>
</evidence>
<proteinExistence type="inferred from homology"/>
<organism evidence="9 10">
    <name type="scientific">Brassica rapa subsp. trilocularis</name>
    <dbReference type="NCBI Taxonomy" id="1813537"/>
    <lineage>
        <taxon>Eukaryota</taxon>
        <taxon>Viridiplantae</taxon>
        <taxon>Streptophyta</taxon>
        <taxon>Embryophyta</taxon>
        <taxon>Tracheophyta</taxon>
        <taxon>Spermatophyta</taxon>
        <taxon>Magnoliopsida</taxon>
        <taxon>eudicotyledons</taxon>
        <taxon>Gunneridae</taxon>
        <taxon>Pentapetalae</taxon>
        <taxon>rosids</taxon>
        <taxon>malvids</taxon>
        <taxon>Brassicales</taxon>
        <taxon>Brassicaceae</taxon>
        <taxon>Brassiceae</taxon>
        <taxon>Brassica</taxon>
    </lineage>
</organism>